<dbReference type="GO" id="GO:0016301">
    <property type="term" value="F:kinase activity"/>
    <property type="evidence" value="ECO:0007669"/>
    <property type="project" value="UniProtKB-KW"/>
</dbReference>
<keyword evidence="7" id="KW-0808">Transferase</keyword>
<evidence type="ECO:0000313" key="13">
    <source>
        <dbReference type="EMBL" id="MFC5888174.1"/>
    </source>
</evidence>
<reference evidence="14" key="1">
    <citation type="journal article" date="2019" name="Int. J. Syst. Evol. Microbiol.">
        <title>The Global Catalogue of Microorganisms (GCM) 10K type strain sequencing project: providing services to taxonomists for standard genome sequencing and annotation.</title>
        <authorList>
            <consortium name="The Broad Institute Genomics Platform"/>
            <consortium name="The Broad Institute Genome Sequencing Center for Infectious Disease"/>
            <person name="Wu L."/>
            <person name="Ma J."/>
        </authorList>
    </citation>
    <scope>NUCLEOTIDE SEQUENCE [LARGE SCALE GENOMIC DNA]</scope>
    <source>
        <strain evidence="14">CGMCC 4.1469</strain>
    </source>
</reference>
<keyword evidence="8" id="KW-0012">Acyltransferase</keyword>
<dbReference type="Proteomes" id="UP001596067">
    <property type="component" value="Unassembled WGS sequence"/>
</dbReference>
<dbReference type="PANTHER" id="PTHR28037">
    <property type="entry name" value="ALCOHOL O-ACETYLTRANSFERASE 1-RELATED"/>
    <property type="match status" value="1"/>
</dbReference>
<dbReference type="PANTHER" id="PTHR28037:SF1">
    <property type="entry name" value="ALCOHOL O-ACETYLTRANSFERASE 1-RELATED"/>
    <property type="match status" value="1"/>
</dbReference>
<dbReference type="EMBL" id="JBHSOD010000036">
    <property type="protein sequence ID" value="MFC5888174.1"/>
    <property type="molecule type" value="Genomic_DNA"/>
</dbReference>
<evidence type="ECO:0000256" key="8">
    <source>
        <dbReference type="ARBA" id="ARBA00023315"/>
    </source>
</evidence>
<name>A0ABW1F530_9ACTN</name>
<gene>
    <name evidence="13" type="ORF">ACFP0N_24735</name>
</gene>
<keyword evidence="14" id="KW-1185">Reference proteome</keyword>
<evidence type="ECO:0000256" key="1">
    <source>
        <dbReference type="ARBA" id="ARBA00000026"/>
    </source>
</evidence>
<evidence type="ECO:0000313" key="14">
    <source>
        <dbReference type="Proteomes" id="UP001596067"/>
    </source>
</evidence>
<organism evidence="13 14">
    <name type="scientific">Kitasatospora aburaviensis</name>
    <dbReference type="NCBI Taxonomy" id="67265"/>
    <lineage>
        <taxon>Bacteria</taxon>
        <taxon>Bacillati</taxon>
        <taxon>Actinomycetota</taxon>
        <taxon>Actinomycetes</taxon>
        <taxon>Kitasatosporales</taxon>
        <taxon>Streptomycetaceae</taxon>
        <taxon>Kitasatospora</taxon>
    </lineage>
</organism>
<evidence type="ECO:0000256" key="2">
    <source>
        <dbReference type="ARBA" id="ARBA00000625"/>
    </source>
</evidence>
<accession>A0ABW1F530</accession>
<evidence type="ECO:0000256" key="3">
    <source>
        <dbReference type="ARBA" id="ARBA00001907"/>
    </source>
</evidence>
<evidence type="ECO:0000256" key="9">
    <source>
        <dbReference type="ARBA" id="ARBA00030465"/>
    </source>
</evidence>
<dbReference type="Gene3D" id="3.30.559.30">
    <property type="entry name" value="Nonribosomal peptide synthetase, condensation domain"/>
    <property type="match status" value="1"/>
</dbReference>
<evidence type="ECO:0000256" key="5">
    <source>
        <dbReference type="ARBA" id="ARBA00012866"/>
    </source>
</evidence>
<comment type="catalytic activity">
    <reaction evidence="1">
        <text>2 a mycocerosyl-[mycocerosic acid synthase] + a phthiocerol = a dimycocerosyl phthiocerol + 2 holo-[mycocerosic acid synthase].</text>
        <dbReference type="EC" id="2.3.1.282"/>
    </reaction>
</comment>
<dbReference type="InterPro" id="IPR052058">
    <property type="entry name" value="Alcohol_O-acetyltransferase"/>
</dbReference>
<comment type="caution">
    <text evidence="13">The sequence shown here is derived from an EMBL/GenBank/DDBJ whole genome shotgun (WGS) entry which is preliminary data.</text>
</comment>
<dbReference type="EC" id="2.3.1.282" evidence="5"/>
<proteinExistence type="inferred from homology"/>
<evidence type="ECO:0000256" key="10">
    <source>
        <dbReference type="ARBA" id="ARBA00032317"/>
    </source>
</evidence>
<dbReference type="RefSeq" id="WP_313766815.1">
    <property type="nucleotide sequence ID" value="NZ_BAAAVH010000014.1"/>
</dbReference>
<comment type="catalytic activity">
    <reaction evidence="3">
        <text>2 a mycocerosyl-[mycocerosic acid synthase] + a phthiodiolone = a dimycocerosyl phthiodiolone + 2 holo-[mycocerosic acid synthase].</text>
        <dbReference type="EC" id="2.3.1.282"/>
    </reaction>
</comment>
<dbReference type="InterPro" id="IPR031641">
    <property type="entry name" value="PapA_C"/>
</dbReference>
<keyword evidence="13" id="KW-0418">Kinase</keyword>
<evidence type="ECO:0000256" key="6">
    <source>
        <dbReference type="ARBA" id="ARBA00013449"/>
    </source>
</evidence>
<comment type="catalytic activity">
    <reaction evidence="2">
        <text>2 a mycocerosyl-[mycocerosic acid synthase] + a phenolphthiocerol = a dimycocerosyl phenolphthiocerol + 2 holo-[mycocerosic acid synthase].</text>
        <dbReference type="EC" id="2.3.1.282"/>
    </reaction>
</comment>
<comment type="similarity">
    <text evidence="4">Belongs to the acyltransferase PapA5 family.</text>
</comment>
<dbReference type="Gene3D" id="3.30.559.10">
    <property type="entry name" value="Chloramphenicol acetyltransferase-like domain"/>
    <property type="match status" value="1"/>
</dbReference>
<evidence type="ECO:0000256" key="11">
    <source>
        <dbReference type="ARBA" id="ARBA00033407"/>
    </source>
</evidence>
<dbReference type="Pfam" id="PF16911">
    <property type="entry name" value="PapA_C"/>
    <property type="match status" value="1"/>
</dbReference>
<evidence type="ECO:0000259" key="12">
    <source>
        <dbReference type="Pfam" id="PF16911"/>
    </source>
</evidence>
<feature type="domain" description="Phthiocerol/phthiodiolone dimycocerosyl transferase C-terminal" evidence="12">
    <location>
        <begin position="190"/>
        <end position="378"/>
    </location>
</feature>
<dbReference type="InterPro" id="IPR023213">
    <property type="entry name" value="CAT-like_dom_sf"/>
</dbReference>
<protein>
    <recommendedName>
        <fullName evidence="6">Phthiocerol/phthiodiolone dimycocerosyl transferase</fullName>
        <ecNumber evidence="5">2.3.1.282</ecNumber>
    </recommendedName>
    <alternativeName>
        <fullName evidence="11">Acyltransferase PapA5</fullName>
    </alternativeName>
    <alternativeName>
        <fullName evidence="9">Phthiocerol/phthiodiolone O-acyltransferase</fullName>
    </alternativeName>
    <alternativeName>
        <fullName evidence="10">Polyketide synthase-associated protein A5</fullName>
    </alternativeName>
</protein>
<dbReference type="SUPFAM" id="SSF52777">
    <property type="entry name" value="CoA-dependent acyltransferases"/>
    <property type="match status" value="2"/>
</dbReference>
<evidence type="ECO:0000256" key="4">
    <source>
        <dbReference type="ARBA" id="ARBA00006558"/>
    </source>
</evidence>
<evidence type="ECO:0000256" key="7">
    <source>
        <dbReference type="ARBA" id="ARBA00022679"/>
    </source>
</evidence>
<sequence length="416" mass="44208">METLYVGQRSRAVISCAVSGGVDPQVLTAAFADLTAKHPPLRCRIAREDAGFVLQELDTPPRLLVREDADHGYADELNAPLPVGGPLVRATLLRGGGTDTVVLVVDHTVTDGHSAIALHHALWDRYAQLLAAPGTAPEPWCTDWPAPLTEQLPPCPEEEVARYFDRRVAAARARPVELVPYDAAGGVEGGRIEIARLRLDAERTLQLRRAAAAFGVSVQGLVAGALLVAARRRLPGEGPRTLGCLSPVDLRSRMTPPVPRELMIAAVTSNVQALDVAPDSEPVELARTVTGGLRRALEAGEPPLEVRIMPRVAEFPPLMAGTVIATNMGAVAAPPLPEGLELLDVRLVPAREQYFPQAGRSPLMACVTTFAGRLAVEFPYWTECFSGPFMAALRDDVQAALLDLAALGGPTGSAAS</sequence>